<name>A0A6F8VEP9_9PROT</name>
<protein>
    <submittedName>
        <fullName evidence="1">Uncharacterized protein</fullName>
    </submittedName>
</protein>
<sequence length="68" mass="7423">MSNKYKSKEAKNAALLAEYLRLSKIGAQMRAEADATVCDGGPHDWVYSGQTLTGSVEVCSKCKRVRVT</sequence>
<dbReference type="Proteomes" id="UP000502260">
    <property type="component" value="Chromosome"/>
</dbReference>
<evidence type="ECO:0000313" key="2">
    <source>
        <dbReference type="Proteomes" id="UP000502260"/>
    </source>
</evidence>
<keyword evidence="2" id="KW-1185">Reference proteome</keyword>
<dbReference type="AlphaFoldDB" id="A0A6F8VEP9"/>
<accession>A0A6F8VEP9</accession>
<dbReference type="KEGG" id="slac:SKTS_23080"/>
<evidence type="ECO:0000313" key="1">
    <source>
        <dbReference type="EMBL" id="BCB27422.1"/>
    </source>
</evidence>
<proteinExistence type="predicted"/>
<gene>
    <name evidence="1" type="ORF">SKTS_23080</name>
</gene>
<reference evidence="2" key="1">
    <citation type="submission" date="2020-03" db="EMBL/GenBank/DDBJ databases">
        <title>Complete genome sequence of sulfur-oxidizing bacterium skT11.</title>
        <authorList>
            <person name="Kanda M."/>
            <person name="Kojima H."/>
            <person name="Fukui M."/>
        </authorList>
    </citation>
    <scope>NUCLEOTIDE SEQUENCE [LARGE SCALE GENOMIC DNA]</scope>
    <source>
        <strain evidence="2">skT11</strain>
    </source>
</reference>
<organism evidence="1 2">
    <name type="scientific">Sulfurimicrobium lacus</name>
    <dbReference type="NCBI Taxonomy" id="2715678"/>
    <lineage>
        <taxon>Bacteria</taxon>
        <taxon>Pseudomonadati</taxon>
        <taxon>Pseudomonadota</taxon>
        <taxon>Betaproteobacteria</taxon>
        <taxon>Nitrosomonadales</taxon>
        <taxon>Sulfuricellaceae</taxon>
        <taxon>Sulfurimicrobium</taxon>
    </lineage>
</organism>
<dbReference type="EMBL" id="AP022853">
    <property type="protein sequence ID" value="BCB27422.1"/>
    <property type="molecule type" value="Genomic_DNA"/>
</dbReference>